<keyword evidence="5 6" id="KW-0472">Membrane</keyword>
<protein>
    <submittedName>
        <fullName evidence="8">ABC transporter permease</fullName>
    </submittedName>
</protein>
<evidence type="ECO:0000313" key="9">
    <source>
        <dbReference type="Proteomes" id="UP001596233"/>
    </source>
</evidence>
<comment type="subcellular location">
    <subcellularLocation>
        <location evidence="1">Cell membrane</location>
        <topology evidence="1">Multi-pass membrane protein</topology>
    </subcellularLocation>
</comment>
<feature type="transmembrane region" description="Helical" evidence="6">
    <location>
        <begin position="340"/>
        <end position="361"/>
    </location>
</feature>
<keyword evidence="2" id="KW-1003">Cell membrane</keyword>
<accession>A0ABW1V7E9</accession>
<gene>
    <name evidence="8" type="ORF">ACFP56_12960</name>
</gene>
<feature type="transmembrane region" description="Helical" evidence="6">
    <location>
        <begin position="300"/>
        <end position="320"/>
    </location>
</feature>
<dbReference type="PANTHER" id="PTHR30287:SF2">
    <property type="entry name" value="BLL1001 PROTEIN"/>
    <property type="match status" value="1"/>
</dbReference>
<dbReference type="Pfam" id="PF02687">
    <property type="entry name" value="FtsX"/>
    <property type="match status" value="2"/>
</dbReference>
<name>A0ABW1V7E9_9BACL</name>
<organism evidence="8 9">
    <name type="scientific">Paenibacillus septentrionalis</name>
    <dbReference type="NCBI Taxonomy" id="429342"/>
    <lineage>
        <taxon>Bacteria</taxon>
        <taxon>Bacillati</taxon>
        <taxon>Bacillota</taxon>
        <taxon>Bacilli</taxon>
        <taxon>Bacillales</taxon>
        <taxon>Paenibacillaceae</taxon>
        <taxon>Paenibacillus</taxon>
    </lineage>
</organism>
<feature type="transmembrane region" description="Helical" evidence="6">
    <location>
        <begin position="642"/>
        <end position="662"/>
    </location>
</feature>
<dbReference type="InterPro" id="IPR003838">
    <property type="entry name" value="ABC3_permease_C"/>
</dbReference>
<dbReference type="InterPro" id="IPR038766">
    <property type="entry name" value="Membrane_comp_ABC_pdt"/>
</dbReference>
<evidence type="ECO:0000256" key="1">
    <source>
        <dbReference type="ARBA" id="ARBA00004651"/>
    </source>
</evidence>
<keyword evidence="3 6" id="KW-0812">Transmembrane</keyword>
<feature type="domain" description="ABC3 transporter permease C-terminal" evidence="7">
    <location>
        <begin position="646"/>
        <end position="765"/>
    </location>
</feature>
<dbReference type="PANTHER" id="PTHR30287">
    <property type="entry name" value="MEMBRANE COMPONENT OF PREDICTED ABC SUPERFAMILY METABOLITE UPTAKE TRANSPORTER"/>
    <property type="match status" value="1"/>
</dbReference>
<comment type="caution">
    <text evidence="8">The sequence shown here is derived from an EMBL/GenBank/DDBJ whole genome shotgun (WGS) entry which is preliminary data.</text>
</comment>
<keyword evidence="4 6" id="KW-1133">Transmembrane helix</keyword>
<evidence type="ECO:0000256" key="5">
    <source>
        <dbReference type="ARBA" id="ARBA00023136"/>
    </source>
</evidence>
<feature type="transmembrane region" description="Helical" evidence="6">
    <location>
        <begin position="15"/>
        <end position="41"/>
    </location>
</feature>
<dbReference type="Proteomes" id="UP001596233">
    <property type="component" value="Unassembled WGS sequence"/>
</dbReference>
<evidence type="ECO:0000313" key="8">
    <source>
        <dbReference type="EMBL" id="MFC6333533.1"/>
    </source>
</evidence>
<evidence type="ECO:0000256" key="4">
    <source>
        <dbReference type="ARBA" id="ARBA00022989"/>
    </source>
</evidence>
<evidence type="ECO:0000256" key="3">
    <source>
        <dbReference type="ARBA" id="ARBA00022692"/>
    </source>
</evidence>
<dbReference type="EMBL" id="JBHSTE010000004">
    <property type="protein sequence ID" value="MFC6333533.1"/>
    <property type="molecule type" value="Genomic_DNA"/>
</dbReference>
<dbReference type="RefSeq" id="WP_379235101.1">
    <property type="nucleotide sequence ID" value="NZ_JBHSTE010000004.1"/>
</dbReference>
<keyword evidence="9" id="KW-1185">Reference proteome</keyword>
<proteinExistence type="predicted"/>
<feature type="transmembrane region" description="Helical" evidence="6">
    <location>
        <begin position="417"/>
        <end position="439"/>
    </location>
</feature>
<feature type="domain" description="ABC3 transporter permease C-terminal" evidence="7">
    <location>
        <begin position="254"/>
        <end position="361"/>
    </location>
</feature>
<evidence type="ECO:0000256" key="2">
    <source>
        <dbReference type="ARBA" id="ARBA00022475"/>
    </source>
</evidence>
<evidence type="ECO:0000256" key="6">
    <source>
        <dbReference type="SAM" id="Phobius"/>
    </source>
</evidence>
<sequence>MYVRFIRNDIGQSKVITLITTVFVAAAAMLVSLAAILAVHLTGAIDTLMTKAKTPHFMQMHAGDIDVQRLAAFAEQHHNVENYQIIEFLNMDGTQIVIGDRSLSDSVQDNGFAVQSKQFDFLLNLDGEVITVSNGELYVPISYMKNNAIKIGEKAIISGKEFTIAGALRDSQMNSTLSASKRFLVSEQDFAAIRSLGTIEYLIEFRLKDGSALGEFESAYVAAGLEANGPTVTYPLFKLINSISDGMMIAVILLVSALVVAVSLMCIRFTLLARIEDDYREIGVMRALGMRVSDVKKIYLMKYAAIAAAGSLIGFALSSLFKGRLLENIRLYMGESETSIYAFLFGLVGILLIFIVIIAFVHGTLRRFRKISAAEAIRFGTTQEKGASANRFHLRTNRVLHTNIFLGLKDVFSRKRLYATMLIVLVISSFIVIVPHNLYNTISSRSFIQYMGVGMYDIRMDIQQTDHIATKTEEILSALKQDTVIEKAAVFTTKTFKTITEEGTEENIKVELGDHTIFPIIYSKGSAPIEENEIALSAIHAEEMGKKIGDALTLVISEEVKHLTVSGIYSDITNGGKTAKAAFADQSTDTMWSIVSVALFDPSLIDTTVSAYAERFEFAKVSRVEQFVSQLFGSTIHSIKQVFHTALGVALLITFMITILFMKMLVAKDRYSIALLKVLGFTNKDIKAQFVSRSFIVLLLGLLLGTLLANTLGEKLAGAVIASFGASTFHFSINGLWAFLLNPLMMVLSVLIATVIGISGVRHIQISEHIKE</sequence>
<feature type="transmembrane region" description="Helical" evidence="6">
    <location>
        <begin position="690"/>
        <end position="709"/>
    </location>
</feature>
<evidence type="ECO:0000259" key="7">
    <source>
        <dbReference type="Pfam" id="PF02687"/>
    </source>
</evidence>
<feature type="transmembrane region" description="Helical" evidence="6">
    <location>
        <begin position="736"/>
        <end position="761"/>
    </location>
</feature>
<reference evidence="9" key="1">
    <citation type="journal article" date="2019" name="Int. J. Syst. Evol. Microbiol.">
        <title>The Global Catalogue of Microorganisms (GCM) 10K type strain sequencing project: providing services to taxonomists for standard genome sequencing and annotation.</title>
        <authorList>
            <consortium name="The Broad Institute Genomics Platform"/>
            <consortium name="The Broad Institute Genome Sequencing Center for Infectious Disease"/>
            <person name="Wu L."/>
            <person name="Ma J."/>
        </authorList>
    </citation>
    <scope>NUCLEOTIDE SEQUENCE [LARGE SCALE GENOMIC DNA]</scope>
    <source>
        <strain evidence="9">PCU 280</strain>
    </source>
</reference>
<feature type="transmembrane region" description="Helical" evidence="6">
    <location>
        <begin position="247"/>
        <end position="271"/>
    </location>
</feature>